<evidence type="ECO:0000313" key="3">
    <source>
        <dbReference type="Proteomes" id="UP001160550"/>
    </source>
</evidence>
<comment type="subcellular location">
    <subcellularLocation>
        <location evidence="1">Cytoplasm</location>
    </subcellularLocation>
</comment>
<evidence type="ECO:0000313" key="2">
    <source>
        <dbReference type="EMBL" id="MDH7454333.1"/>
    </source>
</evidence>
<keyword evidence="3" id="KW-1185">Reference proteome</keyword>
<dbReference type="InterPro" id="IPR007475">
    <property type="entry name" value="UbiK"/>
</dbReference>
<reference evidence="2" key="2">
    <citation type="submission" date="2023-04" db="EMBL/GenBank/DDBJ databases">
        <authorList>
            <person name="Sun J.-Q."/>
        </authorList>
    </citation>
    <scope>NUCLEOTIDE SEQUENCE</scope>
    <source>
        <strain evidence="2">CC-YY355</strain>
    </source>
</reference>
<dbReference type="RefSeq" id="WP_280943548.1">
    <property type="nucleotide sequence ID" value="NZ_JARYGX010000027.1"/>
</dbReference>
<proteinExistence type="inferred from homology"/>
<dbReference type="PANTHER" id="PTHR38040">
    <property type="entry name" value="UBIQUINONE BIOSYNTHESIS ACCESSORY FACTOR UBIK"/>
    <property type="match status" value="1"/>
</dbReference>
<dbReference type="HAMAP" id="MF_02216">
    <property type="entry name" value="UbiK"/>
    <property type="match status" value="1"/>
</dbReference>
<comment type="caution">
    <text evidence="2">The sequence shown here is derived from an EMBL/GenBank/DDBJ whole genome shotgun (WGS) entry which is preliminary data.</text>
</comment>
<gene>
    <name evidence="1" type="primary">ubiK</name>
    <name evidence="2" type="ORF">QF205_14830</name>
</gene>
<sequence>MIDLNHIDDLARRLSGLVPPGLRESREELQENFKAVLQSGLAKLDLVTREEFEVQRAVLLRTREKLEQLQAVVAELEARQSASASPAPGTPAH</sequence>
<keyword evidence="1" id="KW-0963">Cytoplasm</keyword>
<accession>A0ABT6MWE8</accession>
<comment type="function">
    <text evidence="1">Required for efficient ubiquinone (coenzyme Q) biosynthesis. UbiK is probably an accessory factor of Ubi enzymes and facilitates ubiquinone biosynthesis by acting as an assembly factor, a targeting factor, or both.</text>
</comment>
<reference evidence="2" key="1">
    <citation type="journal article" date="2007" name="Int. J. Syst. Evol. Microbiol.">
        <title>Luteimonas composti sp. nov., a moderately thermophilic bacterium isolated from food waste.</title>
        <authorList>
            <person name="Young C.C."/>
            <person name="Kampfer P."/>
            <person name="Chen W.M."/>
            <person name="Yen W.S."/>
            <person name="Arun A.B."/>
            <person name="Lai W.A."/>
            <person name="Shen F.T."/>
            <person name="Rekha P.D."/>
            <person name="Lin K.Y."/>
            <person name="Chou J.H."/>
        </authorList>
    </citation>
    <scope>NUCLEOTIDE SEQUENCE</scope>
    <source>
        <strain evidence="2">CC-YY355</strain>
    </source>
</reference>
<dbReference type="NCBIfam" id="NF047835">
    <property type="entry name" value="UbiqAccUbiK"/>
    <property type="match status" value="1"/>
</dbReference>
<dbReference type="PANTHER" id="PTHR38040:SF1">
    <property type="entry name" value="UBIQUINONE BIOSYNTHESIS ACCESSORY FACTOR UBIK"/>
    <property type="match status" value="1"/>
</dbReference>
<keyword evidence="1" id="KW-0831">Ubiquinone biosynthesis</keyword>
<dbReference type="Pfam" id="PF04380">
    <property type="entry name" value="BMFP"/>
    <property type="match status" value="1"/>
</dbReference>
<keyword evidence="1" id="KW-0175">Coiled coil</keyword>
<dbReference type="EMBL" id="JARYGX010000027">
    <property type="protein sequence ID" value="MDH7454333.1"/>
    <property type="molecule type" value="Genomic_DNA"/>
</dbReference>
<organism evidence="2 3">
    <name type="scientific">Luteimonas composti</name>
    <dbReference type="NCBI Taxonomy" id="398257"/>
    <lineage>
        <taxon>Bacteria</taxon>
        <taxon>Pseudomonadati</taxon>
        <taxon>Pseudomonadota</taxon>
        <taxon>Gammaproteobacteria</taxon>
        <taxon>Lysobacterales</taxon>
        <taxon>Lysobacteraceae</taxon>
        <taxon>Luteimonas</taxon>
    </lineage>
</organism>
<protein>
    <recommendedName>
        <fullName evidence="1">Ubiquinone biosynthesis accessory factor UbiK</fullName>
    </recommendedName>
</protein>
<evidence type="ECO:0000256" key="1">
    <source>
        <dbReference type="HAMAP-Rule" id="MF_02216"/>
    </source>
</evidence>
<feature type="coiled-coil region" evidence="1">
    <location>
        <begin position="49"/>
        <end position="79"/>
    </location>
</feature>
<comment type="similarity">
    <text evidence="1">Belongs to the UbiK family.</text>
</comment>
<name>A0ABT6MWE8_9GAMM</name>
<comment type="pathway">
    <text evidence="1">Cofactor biosynthesis; ubiquinone biosynthesis.</text>
</comment>
<dbReference type="Proteomes" id="UP001160550">
    <property type="component" value="Unassembled WGS sequence"/>
</dbReference>